<evidence type="ECO:0000256" key="1">
    <source>
        <dbReference type="ARBA" id="ARBA00005128"/>
    </source>
</evidence>
<keyword evidence="4 5" id="KW-0808">Transferase</keyword>
<dbReference type="InterPro" id="IPR000092">
    <property type="entry name" value="Polyprenyl_synt"/>
</dbReference>
<comment type="pathway">
    <text evidence="1">Isoprenoid biosynthesis.</text>
</comment>
<evidence type="ECO:0000313" key="6">
    <source>
        <dbReference type="Proteomes" id="UP000269998"/>
    </source>
</evidence>
<dbReference type="SFLD" id="SFLDS00005">
    <property type="entry name" value="Isoprenoid_Synthase_Type_I"/>
    <property type="match status" value="1"/>
</dbReference>
<protein>
    <submittedName>
        <fullName evidence="5">(2E,6E)-farnesyl diphosphate synthase</fullName>
        <ecNumber evidence="5">2.5.1.10</ecNumber>
    </submittedName>
</protein>
<dbReference type="PROSITE" id="PS00444">
    <property type="entry name" value="POLYPRENYL_SYNTHASE_2"/>
    <property type="match status" value="1"/>
</dbReference>
<sequence>MSETTNPVRATAVPTRIPALMNEIRRLIEPKQRAVIDSVPPEVRRCAGFHFGWWEADGRETSARHGKAIRPALTVSCARAAGGTKDAAIPAAVAVELLHDFSLLHDDIMDGDVTRRHRPAAWVEFGVPMAILTGDALLTLALDLVHEGPSGAALREAALELCAGQSADLTFEHRTGVRLSECLRMAQQKTGSLFGVACQLGALSAGTGNRIAERYTQFGRHLGLVFQLVDDILGIWGHEAATGKPVCSDLKSRKKSLPVVAALSSGTAAGARLEALLGSGDVLDDDALAHAAELIEDAGGRTWAEAEALRHRALALDALAAAEPEPAAADDLLALVELMTVRVS</sequence>
<dbReference type="GO" id="GO:0004337">
    <property type="term" value="F:(2E,6E)-farnesyl diphosphate synthase activity"/>
    <property type="evidence" value="ECO:0007669"/>
    <property type="project" value="UniProtKB-EC"/>
</dbReference>
<dbReference type="InterPro" id="IPR008949">
    <property type="entry name" value="Isoprenoid_synthase_dom_sf"/>
</dbReference>
<name>A0A3S4CZM0_9MYCO</name>
<dbReference type="PROSITE" id="PS00723">
    <property type="entry name" value="POLYPRENYL_SYNTHASE_1"/>
    <property type="match status" value="1"/>
</dbReference>
<dbReference type="KEGG" id="mbai:MB901379_04495"/>
<dbReference type="PANTHER" id="PTHR12001">
    <property type="entry name" value="GERANYLGERANYL PYROPHOSPHATE SYNTHASE"/>
    <property type="match status" value="1"/>
</dbReference>
<evidence type="ECO:0000256" key="2">
    <source>
        <dbReference type="ARBA" id="ARBA00022723"/>
    </source>
</evidence>
<keyword evidence="3" id="KW-0460">Magnesium</keyword>
<dbReference type="Proteomes" id="UP000269998">
    <property type="component" value="Chromosome"/>
</dbReference>
<dbReference type="AlphaFoldDB" id="A0A3S4CZM0"/>
<evidence type="ECO:0000313" key="5">
    <source>
        <dbReference type="EMBL" id="VDM90886.1"/>
    </source>
</evidence>
<reference evidence="6" key="1">
    <citation type="submission" date="2018-02" db="EMBL/GenBank/DDBJ databases">
        <authorList>
            <person name="Seth-Smith MB H."/>
            <person name="Seth-Smith H."/>
        </authorList>
    </citation>
    <scope>NUCLEOTIDE SEQUENCE [LARGE SCALE GENOMIC DNA]</scope>
</reference>
<evidence type="ECO:0000256" key="4">
    <source>
        <dbReference type="RuleBase" id="RU004466"/>
    </source>
</evidence>
<accession>A0A3S4CZM0</accession>
<dbReference type="Pfam" id="PF00348">
    <property type="entry name" value="polyprenyl_synt"/>
    <property type="match status" value="1"/>
</dbReference>
<dbReference type="SUPFAM" id="SSF48576">
    <property type="entry name" value="Terpenoid synthases"/>
    <property type="match status" value="1"/>
</dbReference>
<dbReference type="GO" id="GO:0046872">
    <property type="term" value="F:metal ion binding"/>
    <property type="evidence" value="ECO:0007669"/>
    <property type="project" value="UniProtKB-KW"/>
</dbReference>
<gene>
    <name evidence="5" type="ORF">MB901379_04495</name>
</gene>
<dbReference type="GO" id="GO:0008299">
    <property type="term" value="P:isoprenoid biosynthetic process"/>
    <property type="evidence" value="ECO:0007669"/>
    <property type="project" value="InterPro"/>
</dbReference>
<keyword evidence="6" id="KW-1185">Reference proteome</keyword>
<dbReference type="CDD" id="cd00685">
    <property type="entry name" value="Trans_IPPS_HT"/>
    <property type="match status" value="1"/>
</dbReference>
<evidence type="ECO:0000256" key="3">
    <source>
        <dbReference type="ARBA" id="ARBA00022842"/>
    </source>
</evidence>
<keyword evidence="2" id="KW-0479">Metal-binding</keyword>
<dbReference type="SFLD" id="SFLDG01017">
    <property type="entry name" value="Polyprenyl_Transferase_Like"/>
    <property type="match status" value="1"/>
</dbReference>
<dbReference type="InterPro" id="IPR033749">
    <property type="entry name" value="Polyprenyl_synt_CS"/>
</dbReference>
<dbReference type="PANTHER" id="PTHR12001:SF86">
    <property type="entry name" value="GERANYLGERANYL DIPHOSPHATE SYNTHASE"/>
    <property type="match status" value="1"/>
</dbReference>
<proteinExistence type="inferred from homology"/>
<dbReference type="EC" id="2.5.1.10" evidence="5"/>
<dbReference type="EMBL" id="LR130759">
    <property type="protein sequence ID" value="VDM90886.1"/>
    <property type="molecule type" value="Genomic_DNA"/>
</dbReference>
<comment type="similarity">
    <text evidence="4">Belongs to the FPP/GGPP synthase family.</text>
</comment>
<organism evidence="5 6">
    <name type="scientific">Mycobacterium basiliense</name>
    <dbReference type="NCBI Taxonomy" id="2094119"/>
    <lineage>
        <taxon>Bacteria</taxon>
        <taxon>Bacillati</taxon>
        <taxon>Actinomycetota</taxon>
        <taxon>Actinomycetes</taxon>
        <taxon>Mycobacteriales</taxon>
        <taxon>Mycobacteriaceae</taxon>
        <taxon>Mycobacterium</taxon>
    </lineage>
</organism>
<dbReference type="Gene3D" id="1.10.600.10">
    <property type="entry name" value="Farnesyl Diphosphate Synthase"/>
    <property type="match status" value="1"/>
</dbReference>